<comment type="catalytic activity">
    <reaction evidence="7">
        <text>N-acetyl-L-glutamate 5-semialdehyde + phosphate + NADP(+) = N-acetyl-L-glutamyl 5-phosphate + NADPH + H(+)</text>
        <dbReference type="Rhea" id="RHEA:21588"/>
        <dbReference type="ChEBI" id="CHEBI:15378"/>
        <dbReference type="ChEBI" id="CHEBI:29123"/>
        <dbReference type="ChEBI" id="CHEBI:43474"/>
        <dbReference type="ChEBI" id="CHEBI:57783"/>
        <dbReference type="ChEBI" id="CHEBI:57936"/>
        <dbReference type="ChEBI" id="CHEBI:58349"/>
        <dbReference type="EC" id="1.2.1.38"/>
    </reaction>
</comment>
<dbReference type="AlphaFoldDB" id="A0AAV9IF45"/>
<evidence type="ECO:0000256" key="6">
    <source>
        <dbReference type="ARBA" id="ARBA00023002"/>
    </source>
</evidence>
<accession>A0AAV9IF45</accession>
<keyword evidence="11" id="KW-1185">Reference proteome</keyword>
<evidence type="ECO:0000256" key="4">
    <source>
        <dbReference type="ARBA" id="ARBA00022605"/>
    </source>
</evidence>
<dbReference type="GO" id="GO:0003942">
    <property type="term" value="F:N-acetyl-gamma-glutamyl-phosphate reductase activity"/>
    <property type="evidence" value="ECO:0007669"/>
    <property type="project" value="UniProtKB-EC"/>
</dbReference>
<dbReference type="InterPro" id="IPR023013">
    <property type="entry name" value="AGPR_AS"/>
</dbReference>
<comment type="pathway">
    <text evidence="1">Amino-acid biosynthesis; L-arginine biosynthesis; N(2)-acetyl-L-ornithine from L-glutamate: step 3/4.</text>
</comment>
<dbReference type="FunFam" id="3.30.360.10:FF:000014">
    <property type="entry name" value="N-acetyl-gamma-glutamyl-phosphate reductase"/>
    <property type="match status" value="1"/>
</dbReference>
<dbReference type="SUPFAM" id="SSF55347">
    <property type="entry name" value="Glyceraldehyde-3-phosphate dehydrogenase-like, C-terminal domain"/>
    <property type="match status" value="1"/>
</dbReference>
<dbReference type="Gene3D" id="3.30.360.10">
    <property type="entry name" value="Dihydrodipicolinate Reductase, domain 2"/>
    <property type="match status" value="1"/>
</dbReference>
<evidence type="ECO:0000256" key="2">
    <source>
        <dbReference type="ARBA" id="ARBA00013072"/>
    </source>
</evidence>
<dbReference type="InterPro" id="IPR000534">
    <property type="entry name" value="Semialdehyde_DH_NAD-bd"/>
</dbReference>
<dbReference type="InterPro" id="IPR058924">
    <property type="entry name" value="AGPR_dimerisation_dom"/>
</dbReference>
<evidence type="ECO:0000256" key="3">
    <source>
        <dbReference type="ARBA" id="ARBA00022571"/>
    </source>
</evidence>
<gene>
    <name evidence="10" type="ORF">GAYE_SCF17G3740</name>
</gene>
<dbReference type="InterPro" id="IPR050085">
    <property type="entry name" value="AGPR"/>
</dbReference>
<dbReference type="GO" id="GO:0006526">
    <property type="term" value="P:L-arginine biosynthetic process"/>
    <property type="evidence" value="ECO:0007669"/>
    <property type="project" value="UniProtKB-KW"/>
</dbReference>
<dbReference type="Gene3D" id="3.40.50.720">
    <property type="entry name" value="NAD(P)-binding Rossmann-like Domain"/>
    <property type="match status" value="1"/>
</dbReference>
<reference evidence="10 11" key="1">
    <citation type="submission" date="2022-07" db="EMBL/GenBank/DDBJ databases">
        <title>Genome-wide signatures of adaptation to extreme environments.</title>
        <authorList>
            <person name="Cho C.H."/>
            <person name="Yoon H.S."/>
        </authorList>
    </citation>
    <scope>NUCLEOTIDE SEQUENCE [LARGE SCALE GENOMIC DNA]</scope>
    <source>
        <strain evidence="10 11">108.79 E11</strain>
    </source>
</reference>
<sequence length="415" mass="45585">MSEKLFFVISLYSVKSCKQTKLLLGRRRFGQTATCRSLVPSKRVKHTNGEASIACTASPTTTVQVGILGASGYTGAELLRLLAKHPRVSVKVITAERSAGKTYGQVFGQFQYRNGYHVLPETLIEASSLLEDSKLLNSLQVLFCCLPHGTSQEYISRVPSNIRVIDLSADFRLQDPSSYERWYGKEHKAVDLQRQAVYGLVEVHRSAIQHARLVANPGCYPTAAQLALVPLLKHRLIDPNDIVIDAKSGVSGAGRALRESSLFCEVHEGMHAYGVGSHRHIPEIEQGLTEACGHSVVVNFTPHLVPMSRGILESIYVKLPSGVGVTQLRECLQDTYANEHFVTLLPEGIVPQTRFVRGTNHCLLNVFQDRIANRAILFSAIDNLVKGASGQAVQNMNILCGFPEETALQDVALFP</sequence>
<dbReference type="EC" id="1.2.1.38" evidence="2"/>
<evidence type="ECO:0000313" key="11">
    <source>
        <dbReference type="Proteomes" id="UP001300502"/>
    </source>
</evidence>
<dbReference type="PANTHER" id="PTHR32338">
    <property type="entry name" value="N-ACETYL-GAMMA-GLUTAMYL-PHOSPHATE REDUCTASE, CHLOROPLASTIC-RELATED-RELATED"/>
    <property type="match status" value="1"/>
</dbReference>
<feature type="domain" description="Semialdehyde dehydrogenase NAD-binding" evidence="9">
    <location>
        <begin position="64"/>
        <end position="211"/>
    </location>
</feature>
<evidence type="ECO:0000259" key="9">
    <source>
        <dbReference type="SMART" id="SM00859"/>
    </source>
</evidence>
<dbReference type="Proteomes" id="UP001300502">
    <property type="component" value="Unassembled WGS sequence"/>
</dbReference>
<dbReference type="PANTHER" id="PTHR32338:SF10">
    <property type="entry name" value="N-ACETYL-GAMMA-GLUTAMYL-PHOSPHATE REDUCTASE, CHLOROPLASTIC-RELATED"/>
    <property type="match status" value="1"/>
</dbReference>
<proteinExistence type="inferred from homology"/>
<dbReference type="SMART" id="SM00859">
    <property type="entry name" value="Semialdhyde_dh"/>
    <property type="match status" value="1"/>
</dbReference>
<dbReference type="HAMAP" id="MF_00150">
    <property type="entry name" value="ArgC_type1"/>
    <property type="match status" value="1"/>
</dbReference>
<keyword evidence="6" id="KW-0560">Oxidoreductase</keyword>
<evidence type="ECO:0000256" key="5">
    <source>
        <dbReference type="ARBA" id="ARBA00022857"/>
    </source>
</evidence>
<protein>
    <recommendedName>
        <fullName evidence="2">N-acetyl-gamma-glutamyl-phosphate reductase</fullName>
        <ecNumber evidence="2">1.2.1.38</ecNumber>
    </recommendedName>
</protein>
<name>A0AAV9IF45_9RHOD</name>
<dbReference type="CDD" id="cd23934">
    <property type="entry name" value="AGPR_1_C"/>
    <property type="match status" value="1"/>
</dbReference>
<keyword evidence="5" id="KW-0521">NADP</keyword>
<dbReference type="PROSITE" id="PS01224">
    <property type="entry name" value="ARGC"/>
    <property type="match status" value="1"/>
</dbReference>
<dbReference type="InterPro" id="IPR000706">
    <property type="entry name" value="AGPR_type-1"/>
</dbReference>
<organism evidence="10 11">
    <name type="scientific">Galdieria yellowstonensis</name>
    <dbReference type="NCBI Taxonomy" id="3028027"/>
    <lineage>
        <taxon>Eukaryota</taxon>
        <taxon>Rhodophyta</taxon>
        <taxon>Bangiophyceae</taxon>
        <taxon>Galdieriales</taxon>
        <taxon>Galdieriaceae</taxon>
        <taxon>Galdieria</taxon>
    </lineage>
</organism>
<evidence type="ECO:0000256" key="1">
    <source>
        <dbReference type="ARBA" id="ARBA00004862"/>
    </source>
</evidence>
<evidence type="ECO:0000313" key="10">
    <source>
        <dbReference type="EMBL" id="KAK4525831.1"/>
    </source>
</evidence>
<dbReference type="NCBIfam" id="TIGR01850">
    <property type="entry name" value="argC"/>
    <property type="match status" value="1"/>
</dbReference>
<comment type="caution">
    <text evidence="10">The sequence shown here is derived from an EMBL/GenBank/DDBJ whole genome shotgun (WGS) entry which is preliminary data.</text>
</comment>
<dbReference type="SUPFAM" id="SSF51735">
    <property type="entry name" value="NAD(P)-binding Rossmann-fold domains"/>
    <property type="match status" value="1"/>
</dbReference>
<dbReference type="GO" id="GO:0070401">
    <property type="term" value="F:NADP+ binding"/>
    <property type="evidence" value="ECO:0007669"/>
    <property type="project" value="InterPro"/>
</dbReference>
<dbReference type="GO" id="GO:0051287">
    <property type="term" value="F:NAD binding"/>
    <property type="evidence" value="ECO:0007669"/>
    <property type="project" value="InterPro"/>
</dbReference>
<feature type="active site" evidence="8">
    <location>
        <position position="219"/>
    </location>
</feature>
<evidence type="ECO:0000256" key="7">
    <source>
        <dbReference type="ARBA" id="ARBA00050557"/>
    </source>
</evidence>
<keyword evidence="3" id="KW-0055">Arginine biosynthesis</keyword>
<dbReference type="InterPro" id="IPR036291">
    <property type="entry name" value="NAD(P)-bd_dom_sf"/>
</dbReference>
<dbReference type="EMBL" id="JANCYU010000034">
    <property type="protein sequence ID" value="KAK4525831.1"/>
    <property type="molecule type" value="Genomic_DNA"/>
</dbReference>
<dbReference type="Pfam" id="PF22698">
    <property type="entry name" value="Semialdhyde_dhC_1"/>
    <property type="match status" value="1"/>
</dbReference>
<dbReference type="Pfam" id="PF01118">
    <property type="entry name" value="Semialdhyde_dh"/>
    <property type="match status" value="1"/>
</dbReference>
<dbReference type="CDD" id="cd17895">
    <property type="entry name" value="AGPR_1_N"/>
    <property type="match status" value="1"/>
</dbReference>
<evidence type="ECO:0000256" key="8">
    <source>
        <dbReference type="PROSITE-ProRule" id="PRU10010"/>
    </source>
</evidence>
<keyword evidence="4" id="KW-0028">Amino-acid biosynthesis</keyword>